<evidence type="ECO:0000313" key="2">
    <source>
        <dbReference type="Proteomes" id="UP000298180"/>
    </source>
</evidence>
<sequence length="59" mass="6960">MADDKSKSQGQDRERINVHQDYELRDWARSLNTTPERVKEAVQAVGDRAEKVREYLKNK</sequence>
<dbReference type="Pfam" id="PF12244">
    <property type="entry name" value="DUF3606"/>
    <property type="match status" value="1"/>
</dbReference>
<organism evidence="1 2">
    <name type="scientific">Ramlibacter henchirensis</name>
    <dbReference type="NCBI Taxonomy" id="204072"/>
    <lineage>
        <taxon>Bacteria</taxon>
        <taxon>Pseudomonadati</taxon>
        <taxon>Pseudomonadota</taxon>
        <taxon>Betaproteobacteria</taxon>
        <taxon>Burkholderiales</taxon>
        <taxon>Comamonadaceae</taxon>
        <taxon>Ramlibacter</taxon>
    </lineage>
</organism>
<evidence type="ECO:0000313" key="1">
    <source>
        <dbReference type="EMBL" id="TFZ00958.1"/>
    </source>
</evidence>
<dbReference type="EMBL" id="SMLM01000003">
    <property type="protein sequence ID" value="TFZ00958.1"/>
    <property type="molecule type" value="Genomic_DNA"/>
</dbReference>
<reference evidence="1 2" key="1">
    <citation type="submission" date="2019-03" db="EMBL/GenBank/DDBJ databases">
        <title>Ramlibacter henchirensis DSM 14656, whole genome shotgun sequence.</title>
        <authorList>
            <person name="Zhang X."/>
            <person name="Feng G."/>
            <person name="Zhu H."/>
        </authorList>
    </citation>
    <scope>NUCLEOTIDE SEQUENCE [LARGE SCALE GENOMIC DNA]</scope>
    <source>
        <strain evidence="1 2">DSM 14656</strain>
    </source>
</reference>
<dbReference type="OrthoDB" id="7030114at2"/>
<comment type="caution">
    <text evidence="1">The sequence shown here is derived from an EMBL/GenBank/DDBJ whole genome shotgun (WGS) entry which is preliminary data.</text>
</comment>
<dbReference type="InterPro" id="IPR022037">
    <property type="entry name" value="DUF3606"/>
</dbReference>
<proteinExistence type="predicted"/>
<dbReference type="RefSeq" id="WP_135265296.1">
    <property type="nucleotide sequence ID" value="NZ_SMLM01000003.1"/>
</dbReference>
<keyword evidence="2" id="KW-1185">Reference proteome</keyword>
<accession>A0A4Z0BRS9</accession>
<dbReference type="AlphaFoldDB" id="A0A4Z0BRS9"/>
<gene>
    <name evidence="1" type="ORF">EZ313_21235</name>
</gene>
<name>A0A4Z0BRS9_9BURK</name>
<dbReference type="Proteomes" id="UP000298180">
    <property type="component" value="Unassembled WGS sequence"/>
</dbReference>
<protein>
    <submittedName>
        <fullName evidence="1">DUF3606 domain-containing protein</fullName>
    </submittedName>
</protein>